<comment type="similarity">
    <text evidence="2">Belongs to the MRG family.</text>
</comment>
<evidence type="ECO:0000259" key="9">
    <source>
        <dbReference type="SMART" id="SM00298"/>
    </source>
</evidence>
<dbReference type="SUPFAM" id="SSF54160">
    <property type="entry name" value="Chromo domain-like"/>
    <property type="match status" value="1"/>
</dbReference>
<dbReference type="GO" id="GO:0006338">
    <property type="term" value="P:chromatin remodeling"/>
    <property type="evidence" value="ECO:0007669"/>
    <property type="project" value="UniProtKB-ARBA"/>
</dbReference>
<dbReference type="CDD" id="cd18983">
    <property type="entry name" value="CBD_MSL3_like"/>
    <property type="match status" value="1"/>
</dbReference>
<dbReference type="PANTHER" id="PTHR10880">
    <property type="entry name" value="MORTALITY FACTOR 4-LIKE PROTEIN"/>
    <property type="match status" value="1"/>
</dbReference>
<feature type="compositionally biased region" description="Basic and acidic residues" evidence="8">
    <location>
        <begin position="113"/>
        <end position="137"/>
    </location>
</feature>
<feature type="domain" description="Chromo" evidence="9">
    <location>
        <begin position="21"/>
        <end position="82"/>
    </location>
</feature>
<dbReference type="PROSITE" id="PS51640">
    <property type="entry name" value="MRG"/>
    <property type="match status" value="1"/>
</dbReference>
<dbReference type="InterPro" id="IPR038217">
    <property type="entry name" value="MRG_C_sf"/>
</dbReference>
<evidence type="ECO:0000313" key="11">
    <source>
        <dbReference type="Proteomes" id="UP000320762"/>
    </source>
</evidence>
<dbReference type="EMBL" id="VDMD01000001">
    <property type="protein sequence ID" value="TRM69225.1"/>
    <property type="molecule type" value="Genomic_DNA"/>
</dbReference>
<evidence type="ECO:0000256" key="2">
    <source>
        <dbReference type="ARBA" id="ARBA00009093"/>
    </source>
</evidence>
<comment type="subcellular location">
    <subcellularLocation>
        <location evidence="1">Nucleus</location>
    </subcellularLocation>
</comment>
<dbReference type="InterPro" id="IPR008676">
    <property type="entry name" value="MRG"/>
</dbReference>
<dbReference type="STRING" id="97359.A0A550CWQ7"/>
<gene>
    <name evidence="10" type="ORF">BD626DRAFT_553773</name>
</gene>
<protein>
    <recommendedName>
        <fullName evidence="3">Chromatin modification-related protein EAF3</fullName>
    </recommendedName>
</protein>
<evidence type="ECO:0000256" key="3">
    <source>
        <dbReference type="ARBA" id="ARBA00018505"/>
    </source>
</evidence>
<dbReference type="GO" id="GO:0032221">
    <property type="term" value="C:Rpd3S complex"/>
    <property type="evidence" value="ECO:0007669"/>
    <property type="project" value="TreeGrafter"/>
</dbReference>
<dbReference type="Gene3D" id="2.30.30.140">
    <property type="match status" value="1"/>
</dbReference>
<dbReference type="GO" id="GO:0006355">
    <property type="term" value="P:regulation of DNA-templated transcription"/>
    <property type="evidence" value="ECO:0007669"/>
    <property type="project" value="InterPro"/>
</dbReference>
<dbReference type="Pfam" id="PF22732">
    <property type="entry name" value="MSL3_chromo-like"/>
    <property type="match status" value="1"/>
</dbReference>
<accession>A0A550CWQ7</accession>
<dbReference type="PANTHER" id="PTHR10880:SF15">
    <property type="entry name" value="MSL COMPLEX SUBUNIT 3"/>
    <property type="match status" value="1"/>
</dbReference>
<dbReference type="OrthoDB" id="124855at2759"/>
<evidence type="ECO:0000313" key="10">
    <source>
        <dbReference type="EMBL" id="TRM69225.1"/>
    </source>
</evidence>
<keyword evidence="6" id="KW-0804">Transcription</keyword>
<evidence type="ECO:0000256" key="7">
    <source>
        <dbReference type="ARBA" id="ARBA00023242"/>
    </source>
</evidence>
<reference evidence="10 11" key="1">
    <citation type="journal article" date="2019" name="New Phytol.">
        <title>Comparative genomics reveals unique wood-decay strategies and fruiting body development in the Schizophyllaceae.</title>
        <authorList>
            <person name="Almasi E."/>
            <person name="Sahu N."/>
            <person name="Krizsan K."/>
            <person name="Balint B."/>
            <person name="Kovacs G.M."/>
            <person name="Kiss B."/>
            <person name="Cseklye J."/>
            <person name="Drula E."/>
            <person name="Henrissat B."/>
            <person name="Nagy I."/>
            <person name="Chovatia M."/>
            <person name="Adam C."/>
            <person name="LaButti K."/>
            <person name="Lipzen A."/>
            <person name="Riley R."/>
            <person name="Grigoriev I.V."/>
            <person name="Nagy L.G."/>
        </authorList>
    </citation>
    <scope>NUCLEOTIDE SEQUENCE [LARGE SCALE GENOMIC DNA]</scope>
    <source>
        <strain evidence="10 11">NL-1724</strain>
    </source>
</reference>
<evidence type="ECO:0000256" key="5">
    <source>
        <dbReference type="ARBA" id="ARBA00023015"/>
    </source>
</evidence>
<dbReference type="PIRSF" id="PIRSF038133">
    <property type="entry name" value="HAT_Nua4_EAF3/MRG15"/>
    <property type="match status" value="1"/>
</dbReference>
<evidence type="ECO:0000256" key="4">
    <source>
        <dbReference type="ARBA" id="ARBA00022853"/>
    </source>
</evidence>
<sequence>MSNVETYVVNEQVLCYHGPLMYEAKVLKVHTGSEPHPATGQEGPHYYVHYKGWKQTWDEWVPVSRLLKVNEENMKIKNSLHLGTHLNSGASKTAKGADKNAGGSATSYVRGAGRKDGGTRGQKRGRDEDEASKRPELKMTMPELMKAQLVDDWEAVTKNNQLVSVPRQPNVKQILEEFGAYIHKEKPPNLPDPDAHLGSVLSGLRTYFDRALGKNLLYRFERPQYASIREKFEAEQKEMSEAYGAEHFLRMMVSLPQMAASASLDPEAVSVLGKYCDILLEWMVRERSRLFLRMEQYDQASIQYQNLSRS</sequence>
<evidence type="ECO:0000256" key="6">
    <source>
        <dbReference type="ARBA" id="ARBA00023163"/>
    </source>
</evidence>
<evidence type="ECO:0000256" key="8">
    <source>
        <dbReference type="SAM" id="MobiDB-lite"/>
    </source>
</evidence>
<keyword evidence="11" id="KW-1185">Reference proteome</keyword>
<keyword evidence="7" id="KW-0539">Nucleus</keyword>
<dbReference type="InterPro" id="IPR026541">
    <property type="entry name" value="MRG_dom"/>
</dbReference>
<dbReference type="InterPro" id="IPR016197">
    <property type="entry name" value="Chromo-like_dom_sf"/>
</dbReference>
<evidence type="ECO:0000256" key="1">
    <source>
        <dbReference type="ARBA" id="ARBA00004123"/>
    </source>
</evidence>
<organism evidence="10 11">
    <name type="scientific">Schizophyllum amplum</name>
    <dbReference type="NCBI Taxonomy" id="97359"/>
    <lineage>
        <taxon>Eukaryota</taxon>
        <taxon>Fungi</taxon>
        <taxon>Dikarya</taxon>
        <taxon>Basidiomycota</taxon>
        <taxon>Agaricomycotina</taxon>
        <taxon>Agaricomycetes</taxon>
        <taxon>Agaricomycetidae</taxon>
        <taxon>Agaricales</taxon>
        <taxon>Schizophyllaceae</taxon>
        <taxon>Schizophyllum</taxon>
    </lineage>
</organism>
<dbReference type="Gene3D" id="1.10.274.30">
    <property type="entry name" value="MRG domain"/>
    <property type="match status" value="1"/>
</dbReference>
<dbReference type="GO" id="GO:0035267">
    <property type="term" value="C:NuA4 histone acetyltransferase complex"/>
    <property type="evidence" value="ECO:0007669"/>
    <property type="project" value="TreeGrafter"/>
</dbReference>
<dbReference type="InterPro" id="IPR000953">
    <property type="entry name" value="Chromo/chromo_shadow_dom"/>
</dbReference>
<comment type="caution">
    <text evidence="10">The sequence shown here is derived from an EMBL/GenBank/DDBJ whole genome shotgun (WGS) entry which is preliminary data.</text>
</comment>
<proteinExistence type="inferred from homology"/>
<dbReference type="Pfam" id="PF05712">
    <property type="entry name" value="MRG"/>
    <property type="match status" value="1"/>
</dbReference>
<keyword evidence="5" id="KW-0805">Transcription regulation</keyword>
<dbReference type="SMART" id="SM00298">
    <property type="entry name" value="CHROMO"/>
    <property type="match status" value="1"/>
</dbReference>
<feature type="region of interest" description="Disordered" evidence="8">
    <location>
        <begin position="84"/>
        <end position="138"/>
    </location>
</feature>
<name>A0A550CWQ7_9AGAR</name>
<dbReference type="Proteomes" id="UP000320762">
    <property type="component" value="Unassembled WGS sequence"/>
</dbReference>
<dbReference type="AlphaFoldDB" id="A0A550CWQ7"/>
<dbReference type="InterPro" id="IPR053820">
    <property type="entry name" value="MSL3_chromo-like"/>
</dbReference>
<keyword evidence="4" id="KW-0156">Chromatin regulator</keyword>